<keyword evidence="2" id="KW-1185">Reference proteome</keyword>
<evidence type="ECO:0000313" key="2">
    <source>
        <dbReference type="Proteomes" id="UP001629392"/>
    </source>
</evidence>
<accession>A0ABW9EGF8</accession>
<dbReference type="Proteomes" id="UP001629392">
    <property type="component" value="Unassembled WGS sequence"/>
</dbReference>
<protein>
    <submittedName>
        <fullName evidence="1">Uncharacterized protein</fullName>
    </submittedName>
</protein>
<sequence length="85" mass="8667">MSDNFARKVVPGGESAGLFDAACNTVRDMTQARCAVVIVVDGAAGSGYSVIGPLDAQVFPPDILQQIADALRGQLVCGPSSTNGQ</sequence>
<gene>
    <name evidence="1" type="ORF">PQQ73_17440</name>
</gene>
<proteinExistence type="predicted"/>
<dbReference type="RefSeq" id="WP_408153940.1">
    <property type="nucleotide sequence ID" value="NZ_JAQQCJ010000055.1"/>
</dbReference>
<name>A0ABW9EGF8_9BURK</name>
<dbReference type="EMBL" id="JAQQCL010000012">
    <property type="protein sequence ID" value="MFM0718116.1"/>
    <property type="molecule type" value="Genomic_DNA"/>
</dbReference>
<reference evidence="1 2" key="1">
    <citation type="journal article" date="2024" name="Chem. Sci.">
        <title>Discovery of megapolipeptins by genome mining of a Burkholderiales bacteria collection.</title>
        <authorList>
            <person name="Paulo B.S."/>
            <person name="Recchia M.J.J."/>
            <person name="Lee S."/>
            <person name="Fergusson C.H."/>
            <person name="Romanowski S.B."/>
            <person name="Hernandez A."/>
            <person name="Krull N."/>
            <person name="Liu D.Y."/>
            <person name="Cavanagh H."/>
            <person name="Bos A."/>
            <person name="Gray C.A."/>
            <person name="Murphy B.T."/>
            <person name="Linington R.G."/>
            <person name="Eustaquio A.S."/>
        </authorList>
    </citation>
    <scope>NUCLEOTIDE SEQUENCE [LARGE SCALE GENOMIC DNA]</scope>
    <source>
        <strain evidence="1 2">RL17-350-BIC-E</strain>
    </source>
</reference>
<organism evidence="1 2">
    <name type="scientific">Paraburkholderia strydomiana</name>
    <dbReference type="NCBI Taxonomy" id="1245417"/>
    <lineage>
        <taxon>Bacteria</taxon>
        <taxon>Pseudomonadati</taxon>
        <taxon>Pseudomonadota</taxon>
        <taxon>Betaproteobacteria</taxon>
        <taxon>Burkholderiales</taxon>
        <taxon>Burkholderiaceae</taxon>
        <taxon>Paraburkholderia</taxon>
    </lineage>
</organism>
<evidence type="ECO:0000313" key="1">
    <source>
        <dbReference type="EMBL" id="MFM0718116.1"/>
    </source>
</evidence>
<comment type="caution">
    <text evidence="1">The sequence shown here is derived from an EMBL/GenBank/DDBJ whole genome shotgun (WGS) entry which is preliminary data.</text>
</comment>